<name>A0ABT4TZC7_9ACTN</name>
<gene>
    <name evidence="1" type="ORF">O4J56_03860</name>
</gene>
<organism evidence="1 2">
    <name type="scientific">Nocardiopsis endophytica</name>
    <dbReference type="NCBI Taxonomy" id="3018445"/>
    <lineage>
        <taxon>Bacteria</taxon>
        <taxon>Bacillati</taxon>
        <taxon>Actinomycetota</taxon>
        <taxon>Actinomycetes</taxon>
        <taxon>Streptosporangiales</taxon>
        <taxon>Nocardiopsidaceae</taxon>
        <taxon>Nocardiopsis</taxon>
    </lineage>
</organism>
<dbReference type="RefSeq" id="WP_270683671.1">
    <property type="nucleotide sequence ID" value="NZ_JAQFWQ010000007.1"/>
</dbReference>
<proteinExistence type="predicted"/>
<dbReference type="EMBL" id="JAQFWQ010000007">
    <property type="protein sequence ID" value="MDA2809766.1"/>
    <property type="molecule type" value="Genomic_DNA"/>
</dbReference>
<accession>A0ABT4TZC7</accession>
<reference evidence="1 2" key="1">
    <citation type="submission" date="2023-01" db="EMBL/GenBank/DDBJ databases">
        <title>Draft genome sequence of Nocardiopsis sp. RSe5-2 isolated from halophytes.</title>
        <authorList>
            <person name="Duangmal K."/>
            <person name="Chantavorakit T."/>
        </authorList>
    </citation>
    <scope>NUCLEOTIDE SEQUENCE [LARGE SCALE GENOMIC DNA]</scope>
    <source>
        <strain evidence="1 2">RSe5-2</strain>
    </source>
</reference>
<evidence type="ECO:0000313" key="1">
    <source>
        <dbReference type="EMBL" id="MDA2809766.1"/>
    </source>
</evidence>
<sequence length="433" mass="46189">MRDAYSVGEFLGHDDHCAQAPGGLLDREWDEDVDVAARAHLLDRWLREDAPGAPAVVTELRTGGQGAEPTPDALAGSGLFQGTGPQGRMRREPRACRPVPVAEAASVVEQALLDRGGAPSRRAALLAADLRETITRGGRQAALVTVADPATGAVVEDETHVVLSWQPGFLATTFIRIGVVPRPEGGEPFDPACTFAGCSDPVRLAPGEHGRAEDGLRAVCAGTVLAALLECEGRAAFSVGWRPHGIGPGRHRDLSAVRAWWETTAWHGQYEDDCIDIYYDYGAGGWGGRHAHLAPDPQDLDEHFDGDRPGARCLVLGDPADPAAGDWGLGDEMRPLDTAALLAEVEELRRVCREQSGGGGLAGILLDELLTRPLERIGGPERRMAVWADADGDGSFWRTAEGAVDPYDDDARRLLVVGPSEALYIVFRGEMGA</sequence>
<comment type="caution">
    <text evidence="1">The sequence shown here is derived from an EMBL/GenBank/DDBJ whole genome shotgun (WGS) entry which is preliminary data.</text>
</comment>
<keyword evidence="2" id="KW-1185">Reference proteome</keyword>
<dbReference type="Proteomes" id="UP001527866">
    <property type="component" value="Unassembled WGS sequence"/>
</dbReference>
<protein>
    <submittedName>
        <fullName evidence="1">Uncharacterized protein</fullName>
    </submittedName>
</protein>
<evidence type="ECO:0000313" key="2">
    <source>
        <dbReference type="Proteomes" id="UP001527866"/>
    </source>
</evidence>